<dbReference type="STRING" id="150033.RV14_GL002377"/>
<name>A0A1L8WLD6_9ENTE</name>
<reference evidence="7 8" key="1">
    <citation type="submission" date="2014-12" db="EMBL/GenBank/DDBJ databases">
        <title>Draft genome sequences of 29 type strains of Enterococci.</title>
        <authorList>
            <person name="Zhong Z."/>
            <person name="Sun Z."/>
            <person name="Liu W."/>
            <person name="Zhang W."/>
            <person name="Zhang H."/>
        </authorList>
    </citation>
    <scope>NUCLEOTIDE SEQUENCE [LARGE SCALE GENOMIC DNA]</scope>
    <source>
        <strain evidence="7 8">DSM 15687</strain>
    </source>
</reference>
<evidence type="ECO:0000256" key="4">
    <source>
        <dbReference type="SAM" id="MobiDB-lite"/>
    </source>
</evidence>
<keyword evidence="8" id="KW-1185">Reference proteome</keyword>
<feature type="transmembrane region" description="Helical" evidence="5">
    <location>
        <begin position="877"/>
        <end position="894"/>
    </location>
</feature>
<evidence type="ECO:0000259" key="6">
    <source>
        <dbReference type="Pfam" id="PF17802"/>
    </source>
</evidence>
<dbReference type="EMBL" id="JXLB01000009">
    <property type="protein sequence ID" value="OJG81834.1"/>
    <property type="molecule type" value="Genomic_DNA"/>
</dbReference>
<protein>
    <recommendedName>
        <fullName evidence="6">SpaA-like prealbumin fold domain-containing protein</fullName>
    </recommendedName>
</protein>
<dbReference type="SUPFAM" id="SSF49478">
    <property type="entry name" value="Cna protein B-type domain"/>
    <property type="match status" value="4"/>
</dbReference>
<dbReference type="Proteomes" id="UP000182152">
    <property type="component" value="Unassembled WGS sequence"/>
</dbReference>
<keyword evidence="5" id="KW-0472">Membrane</keyword>
<evidence type="ECO:0000313" key="8">
    <source>
        <dbReference type="Proteomes" id="UP000182152"/>
    </source>
</evidence>
<keyword evidence="5" id="KW-1133">Transmembrane helix</keyword>
<comment type="caution">
    <text evidence="7">The sequence shown here is derived from an EMBL/GenBank/DDBJ whole genome shotgun (WGS) entry which is preliminary data.</text>
</comment>
<dbReference type="OrthoDB" id="1744455at2"/>
<dbReference type="Gene3D" id="2.60.40.10">
    <property type="entry name" value="Immunoglobulins"/>
    <property type="match status" value="5"/>
</dbReference>
<sequence>MDEHSQKGQYIGPEYWQAMTNMEVYLLNFGAITQMMDTGLSLSGDDLVSTIRTKVVADPFLGNTENQAKIQEYIDQYNKFSDFITSIYGNSPGKLTFDAVKGGAMNSNSGFFNEYRGVDFFHTFSSNTGQTKDNIPSTLDHPTEQNIKDALSQLFMKTNGAPFDSATMSMDLNTFMVDQGMVDKWKQALDEAKKQSFSLFAQSLDKINAAYDVYNQSEYTTADYENLKKGINEAGSMQSQAFGLIGGTGVELEDKDNTAPFYNDLKSMSASDLANKYGYLLLLCNMASKTVYGFFHLQNPQANETIIAGTASSWANNHPSFSPSNGNYTPTLTEPEKPTPPMYEVVPVVPEEPVKPVPPVKPVYEPLNEITLLKVDKEDEQPLANAVFQLANKVTGEKLDTFTTASDGQLTIKNIAPGHYTLTEIQAPDGYILDSTPLDFVITGAENETVRLEKKNIPITGSVELTKLDGKTNQVLQGAVFELRDQNGKTIKNEVATDETGRIFLDDLVPGTYQFVEVQAPTGYKLDQTPLNFSIKKGQKETVRLTMTNQLLPGEVILTKRDQTTGQTLQDAVFELKNKTGKIVKKDLVTDDSGKLSIDNLAPGDYQFIETQAPTGYKLDPTPITFTIEKNQKEAVQVRATNEMITGGVILEKIDDQTGKKLNGAEFELQTNYGKQLMTHLVTDDSGRLAIENLKSGTYQLIETKAPDGYQLDKKPLRFSVQKNQKAAQKLTKMNKQAKHVVRLEKKDGQTKQFLQGAAFQLLDQAGKIVKKHLEMTKNGTLEVDGLANGSYKLIEIKAPSGYQLEDKPVLFTLNRESSLLTIDIYNYQNDRTNFHDGITASRTDSSVDHVKKKRQHHGNGPATYFPKTGEKQSNVLTVWGVIFICLSFFLLFLRQLFYKKVDRY</sequence>
<evidence type="ECO:0000256" key="1">
    <source>
        <dbReference type="ARBA" id="ARBA00007257"/>
    </source>
</evidence>
<accession>A0A1L8WLD6</accession>
<dbReference type="PANTHER" id="PTHR36108">
    <property type="entry name" value="COLOSSIN-B-RELATED"/>
    <property type="match status" value="1"/>
</dbReference>
<feature type="domain" description="SpaA-like prealbumin fold" evidence="6">
    <location>
        <begin position="554"/>
        <end position="639"/>
    </location>
</feature>
<evidence type="ECO:0000256" key="2">
    <source>
        <dbReference type="ARBA" id="ARBA00022525"/>
    </source>
</evidence>
<feature type="domain" description="SpaA-like prealbumin fold" evidence="6">
    <location>
        <begin position="742"/>
        <end position="827"/>
    </location>
</feature>
<dbReference type="Pfam" id="PF17802">
    <property type="entry name" value="SpaA"/>
    <property type="match status" value="5"/>
</dbReference>
<keyword evidence="3" id="KW-0732">Signal</keyword>
<keyword evidence="5" id="KW-0812">Transmembrane</keyword>
<dbReference type="InterPro" id="IPR041033">
    <property type="entry name" value="SpaA_PFL_dom_1"/>
</dbReference>
<dbReference type="AlphaFoldDB" id="A0A1L8WLD6"/>
<feature type="domain" description="SpaA-like prealbumin fold" evidence="6">
    <location>
        <begin position="369"/>
        <end position="454"/>
    </location>
</feature>
<dbReference type="NCBIfam" id="TIGR01167">
    <property type="entry name" value="LPXTG_anchor"/>
    <property type="match status" value="1"/>
</dbReference>
<dbReference type="InterPro" id="IPR013783">
    <property type="entry name" value="Ig-like_fold"/>
</dbReference>
<feature type="domain" description="SpaA-like prealbumin fold" evidence="6">
    <location>
        <begin position="648"/>
        <end position="730"/>
    </location>
</feature>
<feature type="region of interest" description="Disordered" evidence="4">
    <location>
        <begin position="846"/>
        <end position="866"/>
    </location>
</feature>
<organism evidence="7 8">
    <name type="scientific">Enterococcus ratti</name>
    <dbReference type="NCBI Taxonomy" id="150033"/>
    <lineage>
        <taxon>Bacteria</taxon>
        <taxon>Bacillati</taxon>
        <taxon>Bacillota</taxon>
        <taxon>Bacilli</taxon>
        <taxon>Lactobacillales</taxon>
        <taxon>Enterococcaceae</taxon>
        <taxon>Enterococcus</taxon>
    </lineage>
</organism>
<gene>
    <name evidence="7" type="ORF">RV14_GL002377</name>
</gene>
<evidence type="ECO:0000313" key="7">
    <source>
        <dbReference type="EMBL" id="OJG81834.1"/>
    </source>
</evidence>
<evidence type="ECO:0000256" key="3">
    <source>
        <dbReference type="ARBA" id="ARBA00022729"/>
    </source>
</evidence>
<dbReference type="PANTHER" id="PTHR36108:SF13">
    <property type="entry name" value="COLOSSIN-B-RELATED"/>
    <property type="match status" value="1"/>
</dbReference>
<comment type="similarity">
    <text evidence="1">Belongs to the serine-aspartate repeat-containing protein (SDr) family.</text>
</comment>
<proteinExistence type="inferred from homology"/>
<evidence type="ECO:0000256" key="5">
    <source>
        <dbReference type="SAM" id="Phobius"/>
    </source>
</evidence>
<dbReference type="RefSeq" id="WP_071855360.1">
    <property type="nucleotide sequence ID" value="NZ_JXLB01000009.1"/>
</dbReference>
<feature type="domain" description="SpaA-like prealbumin fold" evidence="6">
    <location>
        <begin position="461"/>
        <end position="549"/>
    </location>
</feature>
<keyword evidence="2" id="KW-0964">Secreted</keyword>